<proteinExistence type="predicted"/>
<comment type="caution">
    <text evidence="1">The sequence shown here is derived from an EMBL/GenBank/DDBJ whole genome shotgun (WGS) entry which is preliminary data.</text>
</comment>
<dbReference type="Proteomes" id="UP001597183">
    <property type="component" value="Unassembled WGS sequence"/>
</dbReference>
<sequence>MRRWIIGGVVTAVALSAIAGTFVLSVRDSTRFDDRAYPGSSLTWTPEETFTRFAVTLPECTDGRLRYWVGDGRLYLKISATAECVSRFVEANRLNASPVSGPAPTAITEDEQAAELGWTFPADRSYTLHLRGEGRVQVQAWTDDAAEQSLYLYSWMQ</sequence>
<gene>
    <name evidence="1" type="ORF">ACFQ5G_03190</name>
</gene>
<protein>
    <submittedName>
        <fullName evidence="1">Uncharacterized protein</fullName>
    </submittedName>
</protein>
<keyword evidence="2" id="KW-1185">Reference proteome</keyword>
<evidence type="ECO:0000313" key="2">
    <source>
        <dbReference type="Proteomes" id="UP001597183"/>
    </source>
</evidence>
<reference evidence="2" key="1">
    <citation type="journal article" date="2019" name="Int. J. Syst. Evol. Microbiol.">
        <title>The Global Catalogue of Microorganisms (GCM) 10K type strain sequencing project: providing services to taxonomists for standard genome sequencing and annotation.</title>
        <authorList>
            <consortium name="The Broad Institute Genomics Platform"/>
            <consortium name="The Broad Institute Genome Sequencing Center for Infectious Disease"/>
            <person name="Wu L."/>
            <person name="Ma J."/>
        </authorList>
    </citation>
    <scope>NUCLEOTIDE SEQUENCE [LARGE SCALE GENOMIC DNA]</scope>
    <source>
        <strain evidence="2">CCM 7526</strain>
    </source>
</reference>
<dbReference type="EMBL" id="JBHTMK010000005">
    <property type="protein sequence ID" value="MFD1364345.1"/>
    <property type="molecule type" value="Genomic_DNA"/>
</dbReference>
<evidence type="ECO:0000313" key="1">
    <source>
        <dbReference type="EMBL" id="MFD1364345.1"/>
    </source>
</evidence>
<name>A0ABW4A0X2_9ACTN</name>
<accession>A0ABW4A0X2</accession>
<organism evidence="1 2">
    <name type="scientific">Actinoplanes sichuanensis</name>
    <dbReference type="NCBI Taxonomy" id="512349"/>
    <lineage>
        <taxon>Bacteria</taxon>
        <taxon>Bacillati</taxon>
        <taxon>Actinomycetota</taxon>
        <taxon>Actinomycetes</taxon>
        <taxon>Micromonosporales</taxon>
        <taxon>Micromonosporaceae</taxon>
        <taxon>Actinoplanes</taxon>
    </lineage>
</organism>